<evidence type="ECO:0000256" key="2">
    <source>
        <dbReference type="ARBA" id="ARBA00023125"/>
    </source>
</evidence>
<dbReference type="Pfam" id="PF01037">
    <property type="entry name" value="AsnC_trans_reg"/>
    <property type="match status" value="1"/>
</dbReference>
<evidence type="ECO:0000313" key="5">
    <source>
        <dbReference type="EMBL" id="MDP9901457.1"/>
    </source>
</evidence>
<keyword evidence="6" id="KW-1185">Reference proteome</keyword>
<dbReference type="InterPro" id="IPR019888">
    <property type="entry name" value="Tscrpt_reg_AsnC-like"/>
</dbReference>
<evidence type="ECO:0000256" key="3">
    <source>
        <dbReference type="ARBA" id="ARBA00023163"/>
    </source>
</evidence>
<dbReference type="InterPro" id="IPR019885">
    <property type="entry name" value="Tscrpt_reg_HTH_AsnC-type_CS"/>
</dbReference>
<keyword evidence="3" id="KW-0804">Transcription</keyword>
<evidence type="ECO:0000259" key="4">
    <source>
        <dbReference type="PROSITE" id="PS50956"/>
    </source>
</evidence>
<keyword evidence="1" id="KW-0805">Transcription regulation</keyword>
<dbReference type="PROSITE" id="PS00519">
    <property type="entry name" value="HTH_ASNC_1"/>
    <property type="match status" value="1"/>
</dbReference>
<gene>
    <name evidence="5" type="ORF">J2W36_003724</name>
</gene>
<dbReference type="SMART" id="SM00344">
    <property type="entry name" value="HTH_ASNC"/>
    <property type="match status" value="1"/>
</dbReference>
<dbReference type="Gene3D" id="3.30.70.920">
    <property type="match status" value="1"/>
</dbReference>
<dbReference type="CDD" id="cd00090">
    <property type="entry name" value="HTH_ARSR"/>
    <property type="match status" value="1"/>
</dbReference>
<dbReference type="PANTHER" id="PTHR30154">
    <property type="entry name" value="LEUCINE-RESPONSIVE REGULATORY PROTEIN"/>
    <property type="match status" value="1"/>
</dbReference>
<dbReference type="InterPro" id="IPR011008">
    <property type="entry name" value="Dimeric_a/b-barrel"/>
</dbReference>
<dbReference type="PRINTS" id="PR00033">
    <property type="entry name" value="HTHASNC"/>
</dbReference>
<proteinExistence type="predicted"/>
<evidence type="ECO:0000256" key="1">
    <source>
        <dbReference type="ARBA" id="ARBA00023015"/>
    </source>
</evidence>
<dbReference type="SUPFAM" id="SSF54909">
    <property type="entry name" value="Dimeric alpha+beta barrel"/>
    <property type="match status" value="1"/>
</dbReference>
<name>A0ABT9SDI9_9BURK</name>
<comment type="caution">
    <text evidence="5">The sequence shown here is derived from an EMBL/GenBank/DDBJ whole genome shotgun (WGS) entry which is preliminary data.</text>
</comment>
<accession>A0ABT9SDI9</accession>
<dbReference type="InterPro" id="IPR036388">
    <property type="entry name" value="WH-like_DNA-bd_sf"/>
</dbReference>
<dbReference type="InterPro" id="IPR036390">
    <property type="entry name" value="WH_DNA-bd_sf"/>
</dbReference>
<evidence type="ECO:0000313" key="6">
    <source>
        <dbReference type="Proteomes" id="UP001226867"/>
    </source>
</evidence>
<feature type="domain" description="HTH asnC-type" evidence="4">
    <location>
        <begin position="19"/>
        <end position="80"/>
    </location>
</feature>
<reference evidence="5 6" key="1">
    <citation type="submission" date="2023-07" db="EMBL/GenBank/DDBJ databases">
        <title>Sorghum-associated microbial communities from plants grown in Nebraska, USA.</title>
        <authorList>
            <person name="Schachtman D."/>
        </authorList>
    </citation>
    <scope>NUCLEOTIDE SEQUENCE [LARGE SCALE GENOMIC DNA]</scope>
    <source>
        <strain evidence="5 6">DS1607</strain>
    </source>
</reference>
<dbReference type="InterPro" id="IPR019887">
    <property type="entry name" value="Tscrpt_reg_AsnC/Lrp_C"/>
</dbReference>
<dbReference type="InterPro" id="IPR000485">
    <property type="entry name" value="AsnC-type_HTH_dom"/>
</dbReference>
<dbReference type="PANTHER" id="PTHR30154:SF53">
    <property type="entry name" value="HTH-TYPE TRANSCRIPTIONAL REGULATOR LRPC"/>
    <property type="match status" value="1"/>
</dbReference>
<dbReference type="PROSITE" id="PS50956">
    <property type="entry name" value="HTH_ASNC_2"/>
    <property type="match status" value="1"/>
</dbReference>
<keyword evidence="2" id="KW-0238">DNA-binding</keyword>
<dbReference type="Proteomes" id="UP001226867">
    <property type="component" value="Unassembled WGS sequence"/>
</dbReference>
<dbReference type="Gene3D" id="1.10.10.10">
    <property type="entry name" value="Winged helix-like DNA-binding domain superfamily/Winged helix DNA-binding domain"/>
    <property type="match status" value="1"/>
</dbReference>
<protein>
    <submittedName>
        <fullName evidence="5">Lrp/AsnC family leucine-responsive transcriptional regulator</fullName>
    </submittedName>
</protein>
<dbReference type="Pfam" id="PF13412">
    <property type="entry name" value="HTH_24"/>
    <property type="match status" value="1"/>
</dbReference>
<sequence>MPDRWIIGIDRVEPSIMKLDKKDRLILEALQRDARQSLAAIGKRIGLSQPAMSERVRKLEDAGVIEGYGARVNLRAIGIGLQAIIRIQTTHAGIRKYVKLFEEMPEVLEADRVTGEDCFIVRCAIAEPHDLERVVDALALHGGVTTSLVLSSPVRKMATVLAAERSGA</sequence>
<dbReference type="EMBL" id="JAUSRO010000012">
    <property type="protein sequence ID" value="MDP9901457.1"/>
    <property type="molecule type" value="Genomic_DNA"/>
</dbReference>
<dbReference type="SUPFAM" id="SSF46785">
    <property type="entry name" value="Winged helix' DNA-binding domain"/>
    <property type="match status" value="1"/>
</dbReference>
<dbReference type="InterPro" id="IPR011991">
    <property type="entry name" value="ArsR-like_HTH"/>
</dbReference>
<organism evidence="5 6">
    <name type="scientific">Variovorax ginsengisoli</name>
    <dbReference type="NCBI Taxonomy" id="363844"/>
    <lineage>
        <taxon>Bacteria</taxon>
        <taxon>Pseudomonadati</taxon>
        <taxon>Pseudomonadota</taxon>
        <taxon>Betaproteobacteria</taxon>
        <taxon>Burkholderiales</taxon>
        <taxon>Comamonadaceae</taxon>
        <taxon>Variovorax</taxon>
    </lineage>
</organism>